<dbReference type="SUPFAM" id="SSF55729">
    <property type="entry name" value="Acyl-CoA N-acyltransferases (Nat)"/>
    <property type="match status" value="1"/>
</dbReference>
<dbReference type="Pfam" id="PF13508">
    <property type="entry name" value="Acetyltransf_7"/>
    <property type="match status" value="1"/>
</dbReference>
<protein>
    <submittedName>
        <fullName evidence="4">GNAT family N-acetyltransferase</fullName>
    </submittedName>
</protein>
<dbReference type="RefSeq" id="WP_277864084.1">
    <property type="nucleotide sequence ID" value="NZ_JARRAG010000002.1"/>
</dbReference>
<name>A0ABT6FJQ4_9BACT</name>
<evidence type="ECO:0000259" key="3">
    <source>
        <dbReference type="PROSITE" id="PS51186"/>
    </source>
</evidence>
<keyword evidence="2" id="KW-0012">Acyltransferase</keyword>
<dbReference type="PANTHER" id="PTHR43877:SF1">
    <property type="entry name" value="ACETYLTRANSFERASE"/>
    <property type="match status" value="1"/>
</dbReference>
<keyword evidence="1" id="KW-0808">Transferase</keyword>
<sequence length="184" mass="19944">MSTTEPPPRRLLTLDDAMVDGLADLLIDCVEGDASVSFMHPLTRDRALAFWRRVARGVAAGERALLVAQDEHGPCGTVQLVLDLPENQPHRADLAKMLVHRRARRRGLGTALMRAAEAVARDCGRTLLVLDAVTGGDAARLYERLGWVRVGDVPGYALMPRGGPCSTTFYYRDLGEIVGPAAPC</sequence>
<dbReference type="InterPro" id="IPR050832">
    <property type="entry name" value="Bact_Acetyltransf"/>
</dbReference>
<dbReference type="Gene3D" id="3.40.630.30">
    <property type="match status" value="1"/>
</dbReference>
<gene>
    <name evidence="4" type="ORF">PZE19_28955</name>
</gene>
<comment type="caution">
    <text evidence="4">The sequence shown here is derived from an EMBL/GenBank/DDBJ whole genome shotgun (WGS) entry which is preliminary data.</text>
</comment>
<dbReference type="PROSITE" id="PS51186">
    <property type="entry name" value="GNAT"/>
    <property type="match status" value="1"/>
</dbReference>
<dbReference type="InterPro" id="IPR016181">
    <property type="entry name" value="Acyl_CoA_acyltransferase"/>
</dbReference>
<dbReference type="PANTHER" id="PTHR43877">
    <property type="entry name" value="AMINOALKYLPHOSPHONATE N-ACETYLTRANSFERASE-RELATED-RELATED"/>
    <property type="match status" value="1"/>
</dbReference>
<reference evidence="4 5" key="1">
    <citation type="submission" date="2023-03" db="EMBL/GenBank/DDBJ databases">
        <title>Paludisphaera mucosa sp. nov. a novel planctomycete from northern fen.</title>
        <authorList>
            <person name="Ivanova A."/>
        </authorList>
    </citation>
    <scope>NUCLEOTIDE SEQUENCE [LARGE SCALE GENOMIC DNA]</scope>
    <source>
        <strain evidence="4 5">Pla2</strain>
    </source>
</reference>
<evidence type="ECO:0000313" key="4">
    <source>
        <dbReference type="EMBL" id="MDG3007812.1"/>
    </source>
</evidence>
<feature type="domain" description="N-acetyltransferase" evidence="3">
    <location>
        <begin position="9"/>
        <end position="176"/>
    </location>
</feature>
<accession>A0ABT6FJQ4</accession>
<dbReference type="EMBL" id="JARRAG010000002">
    <property type="protein sequence ID" value="MDG3007812.1"/>
    <property type="molecule type" value="Genomic_DNA"/>
</dbReference>
<dbReference type="Proteomes" id="UP001216907">
    <property type="component" value="Unassembled WGS sequence"/>
</dbReference>
<dbReference type="InterPro" id="IPR000182">
    <property type="entry name" value="GNAT_dom"/>
</dbReference>
<organism evidence="4 5">
    <name type="scientific">Paludisphaera mucosa</name>
    <dbReference type="NCBI Taxonomy" id="3030827"/>
    <lineage>
        <taxon>Bacteria</taxon>
        <taxon>Pseudomonadati</taxon>
        <taxon>Planctomycetota</taxon>
        <taxon>Planctomycetia</taxon>
        <taxon>Isosphaerales</taxon>
        <taxon>Isosphaeraceae</taxon>
        <taxon>Paludisphaera</taxon>
    </lineage>
</organism>
<proteinExistence type="predicted"/>
<keyword evidence="5" id="KW-1185">Reference proteome</keyword>
<dbReference type="CDD" id="cd04301">
    <property type="entry name" value="NAT_SF"/>
    <property type="match status" value="1"/>
</dbReference>
<evidence type="ECO:0000256" key="2">
    <source>
        <dbReference type="ARBA" id="ARBA00023315"/>
    </source>
</evidence>
<evidence type="ECO:0000313" key="5">
    <source>
        <dbReference type="Proteomes" id="UP001216907"/>
    </source>
</evidence>
<evidence type="ECO:0000256" key="1">
    <source>
        <dbReference type="ARBA" id="ARBA00022679"/>
    </source>
</evidence>